<dbReference type="Pfam" id="PF24626">
    <property type="entry name" value="SH3_Tf2-1"/>
    <property type="match status" value="1"/>
</dbReference>
<feature type="domain" description="Tf2-1-like SH3-like" evidence="1">
    <location>
        <begin position="95"/>
        <end position="143"/>
    </location>
</feature>
<dbReference type="EMBL" id="CP144748">
    <property type="protein sequence ID" value="WVZ69494.1"/>
    <property type="molecule type" value="Genomic_DNA"/>
</dbReference>
<accession>A0AAQ3T950</accession>
<keyword evidence="3" id="KW-1185">Reference proteome</keyword>
<evidence type="ECO:0000313" key="2">
    <source>
        <dbReference type="EMBL" id="WVZ69494.1"/>
    </source>
</evidence>
<reference evidence="2 3" key="1">
    <citation type="submission" date="2024-02" db="EMBL/GenBank/DDBJ databases">
        <title>High-quality chromosome-scale genome assembly of Pensacola bahiagrass (Paspalum notatum Flugge var. saurae).</title>
        <authorList>
            <person name="Vega J.M."/>
            <person name="Podio M."/>
            <person name="Orjuela J."/>
            <person name="Siena L.A."/>
            <person name="Pessino S.C."/>
            <person name="Combes M.C."/>
            <person name="Mariac C."/>
            <person name="Albertini E."/>
            <person name="Pupilli F."/>
            <person name="Ortiz J.P.A."/>
            <person name="Leblanc O."/>
        </authorList>
    </citation>
    <scope>NUCLEOTIDE SEQUENCE [LARGE SCALE GENOMIC DNA]</scope>
    <source>
        <strain evidence="2">R1</strain>
        <tissue evidence="2">Leaf</tissue>
    </source>
</reference>
<organism evidence="2 3">
    <name type="scientific">Paspalum notatum var. saurae</name>
    <dbReference type="NCBI Taxonomy" id="547442"/>
    <lineage>
        <taxon>Eukaryota</taxon>
        <taxon>Viridiplantae</taxon>
        <taxon>Streptophyta</taxon>
        <taxon>Embryophyta</taxon>
        <taxon>Tracheophyta</taxon>
        <taxon>Spermatophyta</taxon>
        <taxon>Magnoliopsida</taxon>
        <taxon>Liliopsida</taxon>
        <taxon>Poales</taxon>
        <taxon>Poaceae</taxon>
        <taxon>PACMAD clade</taxon>
        <taxon>Panicoideae</taxon>
        <taxon>Andropogonodae</taxon>
        <taxon>Paspaleae</taxon>
        <taxon>Paspalinae</taxon>
        <taxon>Paspalum</taxon>
    </lineage>
</organism>
<name>A0AAQ3T950_PASNO</name>
<dbReference type="InterPro" id="IPR056924">
    <property type="entry name" value="SH3_Tf2-1"/>
</dbReference>
<evidence type="ECO:0000313" key="3">
    <source>
        <dbReference type="Proteomes" id="UP001341281"/>
    </source>
</evidence>
<sequence>MAKLNESISVWRLIFGVLFIRAPRNGLTGWQQQNFGTILVLWVGTRSSRDYEILADWLQERDVMIAVVKQHLHRAKHRMKKQVDKGRTERMFAVGESVFLKLQPYVQSSLAPRSNQKLAFKFFGPFQIVAKCGSVAYTRSFPSIVVFIPPFMSRN</sequence>
<dbReference type="Proteomes" id="UP001341281">
    <property type="component" value="Chromosome 04"/>
</dbReference>
<proteinExistence type="predicted"/>
<protein>
    <recommendedName>
        <fullName evidence="1">Tf2-1-like SH3-like domain-containing protein</fullName>
    </recommendedName>
</protein>
<evidence type="ECO:0000259" key="1">
    <source>
        <dbReference type="Pfam" id="PF24626"/>
    </source>
</evidence>
<dbReference type="AlphaFoldDB" id="A0AAQ3T950"/>
<gene>
    <name evidence="2" type="ORF">U9M48_018269</name>
</gene>